<organism evidence="2 3">
    <name type="scientific">Altericroceibacterium endophyticum</name>
    <dbReference type="NCBI Taxonomy" id="1808508"/>
    <lineage>
        <taxon>Bacteria</taxon>
        <taxon>Pseudomonadati</taxon>
        <taxon>Pseudomonadota</taxon>
        <taxon>Alphaproteobacteria</taxon>
        <taxon>Sphingomonadales</taxon>
        <taxon>Erythrobacteraceae</taxon>
        <taxon>Altericroceibacterium</taxon>
    </lineage>
</organism>
<evidence type="ECO:0000259" key="1">
    <source>
        <dbReference type="Pfam" id="PF15565"/>
    </source>
</evidence>
<evidence type="ECO:0000313" key="2">
    <source>
        <dbReference type="EMBL" id="MXO66715.1"/>
    </source>
</evidence>
<protein>
    <recommendedName>
        <fullName evidence="1">Immunity protein 30 domain-containing protein</fullName>
    </recommendedName>
</protein>
<keyword evidence="3" id="KW-1185">Reference proteome</keyword>
<feature type="domain" description="Immunity protein 30" evidence="1">
    <location>
        <begin position="26"/>
        <end position="103"/>
    </location>
</feature>
<dbReference type="Proteomes" id="UP000438476">
    <property type="component" value="Unassembled WGS sequence"/>
</dbReference>
<sequence>MDATYDHCLADLRREIETGGARPAVIDIAVNDLLEERRERLPSDLLSLLTDSAEYDEDMFSLIHTAETYDDIAYVRALLTVFPQLVSSSPRWASIVLMRVLNNPLTQAEMVVQLRTASAASKDATREMCDRINSVSPEFLSKTVPVTLTASE</sequence>
<dbReference type="EMBL" id="WTYT01000006">
    <property type="protein sequence ID" value="MXO66715.1"/>
    <property type="molecule type" value="Genomic_DNA"/>
</dbReference>
<reference evidence="2 3" key="1">
    <citation type="submission" date="2019-12" db="EMBL/GenBank/DDBJ databases">
        <title>Genomic-based taxomic classification of the family Erythrobacteraceae.</title>
        <authorList>
            <person name="Xu L."/>
        </authorList>
    </citation>
    <scope>NUCLEOTIDE SEQUENCE [LARGE SCALE GENOMIC DNA]</scope>
    <source>
        <strain evidence="2 3">LMG 29518</strain>
    </source>
</reference>
<gene>
    <name evidence="2" type="ORF">GRI91_13195</name>
</gene>
<proteinExistence type="predicted"/>
<name>A0A6I4TAD3_9SPHN</name>
<dbReference type="RefSeq" id="WP_160737171.1">
    <property type="nucleotide sequence ID" value="NZ_WTYT01000006.1"/>
</dbReference>
<dbReference type="OrthoDB" id="8481848at2"/>
<dbReference type="AlphaFoldDB" id="A0A6I4TAD3"/>
<dbReference type="InterPro" id="IPR029084">
    <property type="entry name" value="Imm30"/>
</dbReference>
<accession>A0A6I4TAD3</accession>
<evidence type="ECO:0000313" key="3">
    <source>
        <dbReference type="Proteomes" id="UP000438476"/>
    </source>
</evidence>
<comment type="caution">
    <text evidence="2">The sequence shown here is derived from an EMBL/GenBank/DDBJ whole genome shotgun (WGS) entry which is preliminary data.</text>
</comment>
<dbReference type="Pfam" id="PF15565">
    <property type="entry name" value="Imm30"/>
    <property type="match status" value="1"/>
</dbReference>